<evidence type="ECO:0000256" key="1">
    <source>
        <dbReference type="SAM" id="MobiDB-lite"/>
    </source>
</evidence>
<feature type="compositionally biased region" description="Basic and acidic residues" evidence="1">
    <location>
        <begin position="70"/>
        <end position="81"/>
    </location>
</feature>
<feature type="compositionally biased region" description="Polar residues" evidence="1">
    <location>
        <begin position="14"/>
        <end position="38"/>
    </location>
</feature>
<sequence>MSPSDIVTHVLPQQAVSDKNSNLVSVEQSNITPGTTPVNAKAPTGKTIMGIVKTLIVDQTSSGTQVTRSTQEKETIFEHNKNTKTKGAGRTKGTS</sequence>
<name>A0ABR2JI31_9PEZI</name>
<accession>A0ABR2JI31</accession>
<feature type="region of interest" description="Disordered" evidence="1">
    <location>
        <begin position="60"/>
        <end position="95"/>
    </location>
</feature>
<gene>
    <name evidence="2" type="ORF">PGQ11_002380</name>
</gene>
<evidence type="ECO:0000313" key="2">
    <source>
        <dbReference type="EMBL" id="KAK8877434.1"/>
    </source>
</evidence>
<dbReference type="Proteomes" id="UP001390339">
    <property type="component" value="Unassembled WGS sequence"/>
</dbReference>
<proteinExistence type="predicted"/>
<feature type="region of interest" description="Disordered" evidence="1">
    <location>
        <begin position="1"/>
        <end position="42"/>
    </location>
</feature>
<organism evidence="2 3">
    <name type="scientific">Apiospora arundinis</name>
    <dbReference type="NCBI Taxonomy" id="335852"/>
    <lineage>
        <taxon>Eukaryota</taxon>
        <taxon>Fungi</taxon>
        <taxon>Dikarya</taxon>
        <taxon>Ascomycota</taxon>
        <taxon>Pezizomycotina</taxon>
        <taxon>Sordariomycetes</taxon>
        <taxon>Xylariomycetidae</taxon>
        <taxon>Amphisphaeriales</taxon>
        <taxon>Apiosporaceae</taxon>
        <taxon>Apiospora</taxon>
    </lineage>
</organism>
<protein>
    <submittedName>
        <fullName evidence="2">Uncharacterized protein</fullName>
    </submittedName>
</protein>
<feature type="compositionally biased region" description="Polar residues" evidence="1">
    <location>
        <begin position="60"/>
        <end position="69"/>
    </location>
</feature>
<reference evidence="2 3" key="1">
    <citation type="journal article" date="2024" name="IMA Fungus">
        <title>Apiospora arundinis, a panoply of carbohydrate-active enzymes and secondary metabolites.</title>
        <authorList>
            <person name="Sorensen T."/>
            <person name="Petersen C."/>
            <person name="Muurmann A.T."/>
            <person name="Christiansen J.V."/>
            <person name="Brundto M.L."/>
            <person name="Overgaard C.K."/>
            <person name="Boysen A.T."/>
            <person name="Wollenberg R.D."/>
            <person name="Larsen T.O."/>
            <person name="Sorensen J.L."/>
            <person name="Nielsen K.L."/>
            <person name="Sondergaard T.E."/>
        </authorList>
    </citation>
    <scope>NUCLEOTIDE SEQUENCE [LARGE SCALE GENOMIC DNA]</scope>
    <source>
        <strain evidence="2 3">AAU 773</strain>
    </source>
</reference>
<comment type="caution">
    <text evidence="2">The sequence shown here is derived from an EMBL/GenBank/DDBJ whole genome shotgun (WGS) entry which is preliminary data.</text>
</comment>
<keyword evidence="3" id="KW-1185">Reference proteome</keyword>
<evidence type="ECO:0000313" key="3">
    <source>
        <dbReference type="Proteomes" id="UP001390339"/>
    </source>
</evidence>
<dbReference type="EMBL" id="JAPCWZ010000002">
    <property type="protein sequence ID" value="KAK8877434.1"/>
    <property type="molecule type" value="Genomic_DNA"/>
</dbReference>